<evidence type="ECO:0000256" key="1">
    <source>
        <dbReference type="SAM" id="MobiDB-lite"/>
    </source>
</evidence>
<organism evidence="2 3">
    <name type="scientific">Virgisporangium aliadipatigenens</name>
    <dbReference type="NCBI Taxonomy" id="741659"/>
    <lineage>
        <taxon>Bacteria</taxon>
        <taxon>Bacillati</taxon>
        <taxon>Actinomycetota</taxon>
        <taxon>Actinomycetes</taxon>
        <taxon>Micromonosporales</taxon>
        <taxon>Micromonosporaceae</taxon>
        <taxon>Virgisporangium</taxon>
    </lineage>
</organism>
<comment type="caution">
    <text evidence="2">The sequence shown here is derived from an EMBL/GenBank/DDBJ whole genome shotgun (WGS) entry which is preliminary data.</text>
</comment>
<protein>
    <submittedName>
        <fullName evidence="2">Uncharacterized protein</fullName>
    </submittedName>
</protein>
<accession>A0A8J3YJP0</accession>
<dbReference type="RefSeq" id="WP_203899051.1">
    <property type="nucleotide sequence ID" value="NZ_BOPF01000007.1"/>
</dbReference>
<gene>
    <name evidence="2" type="ORF">Val02_24030</name>
</gene>
<reference evidence="2" key="1">
    <citation type="submission" date="2021-01" db="EMBL/GenBank/DDBJ databases">
        <title>Whole genome shotgun sequence of Virgisporangium aliadipatigenens NBRC 105644.</title>
        <authorList>
            <person name="Komaki H."/>
            <person name="Tamura T."/>
        </authorList>
    </citation>
    <scope>NUCLEOTIDE SEQUENCE</scope>
    <source>
        <strain evidence="2">NBRC 105644</strain>
    </source>
</reference>
<sequence>MSFPPRLGVIAQRTVLDGKEPVRSVVLDVDGDWSALDGVNDPNVPDACVLVRMSVLTDADPSLLDLAEMEPGTEAFREGPDAPWTFEPHTYPDEPADNS</sequence>
<dbReference type="Proteomes" id="UP000619260">
    <property type="component" value="Unassembled WGS sequence"/>
</dbReference>
<evidence type="ECO:0000313" key="3">
    <source>
        <dbReference type="Proteomes" id="UP000619260"/>
    </source>
</evidence>
<keyword evidence="3" id="KW-1185">Reference proteome</keyword>
<proteinExistence type="predicted"/>
<name>A0A8J3YJP0_9ACTN</name>
<evidence type="ECO:0000313" key="2">
    <source>
        <dbReference type="EMBL" id="GIJ45517.1"/>
    </source>
</evidence>
<dbReference type="AlphaFoldDB" id="A0A8J3YJP0"/>
<dbReference type="EMBL" id="BOPF01000007">
    <property type="protein sequence ID" value="GIJ45517.1"/>
    <property type="molecule type" value="Genomic_DNA"/>
</dbReference>
<feature type="region of interest" description="Disordered" evidence="1">
    <location>
        <begin position="74"/>
        <end position="99"/>
    </location>
</feature>